<organism evidence="3 4">
    <name type="scientific">Phtheirospermum japonicum</name>
    <dbReference type="NCBI Taxonomy" id="374723"/>
    <lineage>
        <taxon>Eukaryota</taxon>
        <taxon>Viridiplantae</taxon>
        <taxon>Streptophyta</taxon>
        <taxon>Embryophyta</taxon>
        <taxon>Tracheophyta</taxon>
        <taxon>Spermatophyta</taxon>
        <taxon>Magnoliopsida</taxon>
        <taxon>eudicotyledons</taxon>
        <taxon>Gunneridae</taxon>
        <taxon>Pentapetalae</taxon>
        <taxon>asterids</taxon>
        <taxon>lamiids</taxon>
        <taxon>Lamiales</taxon>
        <taxon>Orobanchaceae</taxon>
        <taxon>Orobanchaceae incertae sedis</taxon>
        <taxon>Phtheirospermum</taxon>
    </lineage>
</organism>
<gene>
    <name evidence="3" type="ORF">PHJA_001126600</name>
</gene>
<dbReference type="InterPro" id="IPR032861">
    <property type="entry name" value="TAXi_N"/>
</dbReference>
<dbReference type="PANTHER" id="PTHR13683:SF227">
    <property type="entry name" value="EUKARYOTIC ASPARTYL PROTEASE FAMILY PROTEIN"/>
    <property type="match status" value="1"/>
</dbReference>
<dbReference type="InterPro" id="IPR001461">
    <property type="entry name" value="Aspartic_peptidase_A1"/>
</dbReference>
<proteinExistence type="inferred from homology"/>
<dbReference type="Pfam" id="PF14541">
    <property type="entry name" value="TAXi_C"/>
    <property type="match status" value="1"/>
</dbReference>
<dbReference type="Pfam" id="PF14543">
    <property type="entry name" value="TAXi_N"/>
    <property type="match status" value="1"/>
</dbReference>
<evidence type="ECO:0000313" key="4">
    <source>
        <dbReference type="Proteomes" id="UP000653305"/>
    </source>
</evidence>
<dbReference type="EMBL" id="BMAC01000201">
    <property type="protein sequence ID" value="GFP89828.1"/>
    <property type="molecule type" value="Genomic_DNA"/>
</dbReference>
<comment type="caution">
    <text evidence="3">The sequence shown here is derived from an EMBL/GenBank/DDBJ whole genome shotgun (WGS) entry which is preliminary data.</text>
</comment>
<dbReference type="InterPro" id="IPR021109">
    <property type="entry name" value="Peptidase_aspartic_dom_sf"/>
</dbReference>
<dbReference type="GO" id="GO:0006508">
    <property type="term" value="P:proteolysis"/>
    <property type="evidence" value="ECO:0007669"/>
    <property type="project" value="InterPro"/>
</dbReference>
<dbReference type="AlphaFoldDB" id="A0A830BXW8"/>
<feature type="domain" description="Peptidase A1" evidence="2">
    <location>
        <begin position="1"/>
        <end position="273"/>
    </location>
</feature>
<dbReference type="OrthoDB" id="2747330at2759"/>
<dbReference type="PANTHER" id="PTHR13683">
    <property type="entry name" value="ASPARTYL PROTEASES"/>
    <property type="match status" value="1"/>
</dbReference>
<protein>
    <submittedName>
        <fullName evidence="3">Aspartic proteinase asp1</fullName>
    </submittedName>
</protein>
<evidence type="ECO:0000256" key="1">
    <source>
        <dbReference type="ARBA" id="ARBA00007447"/>
    </source>
</evidence>
<dbReference type="GO" id="GO:0004190">
    <property type="term" value="F:aspartic-type endopeptidase activity"/>
    <property type="evidence" value="ECO:0007669"/>
    <property type="project" value="InterPro"/>
</dbReference>
<dbReference type="Gene3D" id="2.40.70.10">
    <property type="entry name" value="Acid Proteases"/>
    <property type="match status" value="2"/>
</dbReference>
<keyword evidence="4" id="KW-1185">Reference proteome</keyword>
<feature type="non-terminal residue" evidence="3">
    <location>
        <position position="1"/>
    </location>
</feature>
<accession>A0A830BXW8</accession>
<evidence type="ECO:0000259" key="2">
    <source>
        <dbReference type="PROSITE" id="PS51767"/>
    </source>
</evidence>
<dbReference type="PROSITE" id="PS51767">
    <property type="entry name" value="PEPTIDASE_A1"/>
    <property type="match status" value="1"/>
</dbReference>
<comment type="similarity">
    <text evidence="1">Belongs to the peptidase A1 family.</text>
</comment>
<dbReference type="InterPro" id="IPR033121">
    <property type="entry name" value="PEPTIDASE_A1"/>
</dbReference>
<sequence>DSSYPCEYEVNYADGGSSSGILVRDWVHLIFRNGSWVSPWIAFGCGYPSKGEVPIHQPINDGVLGLGKGAQGILKQLRDIGVIRNVVGHCLSTQGGGYLFFGDIPLPGIAWKQILHDAFSEHYFLGSADILLNGEVTDIRDLGIMFDSGSTYTYLHSEAYGALLDLVIKNLNGTLKDAADDNTLPVCWGGPFGSLDEAASHFLPLAFNFTDAKNVHFQMDPKSYLIISGKGNVYLGILNGTEVGLEDMNLIGDISMHDKLVIYDNENGMVGWATVETCNLMF</sequence>
<dbReference type="Proteomes" id="UP000653305">
    <property type="component" value="Unassembled WGS sequence"/>
</dbReference>
<name>A0A830BXW8_9LAMI</name>
<reference evidence="3" key="1">
    <citation type="submission" date="2020-07" db="EMBL/GenBank/DDBJ databases">
        <title>Ethylene signaling mediates host invasion by parasitic plants.</title>
        <authorList>
            <person name="Yoshida S."/>
        </authorList>
    </citation>
    <scope>NUCLEOTIDE SEQUENCE</scope>
    <source>
        <strain evidence="3">Okayama</strain>
    </source>
</reference>
<evidence type="ECO:0000313" key="3">
    <source>
        <dbReference type="EMBL" id="GFP89828.1"/>
    </source>
</evidence>
<dbReference type="SUPFAM" id="SSF50630">
    <property type="entry name" value="Acid proteases"/>
    <property type="match status" value="1"/>
</dbReference>
<dbReference type="InterPro" id="IPR032799">
    <property type="entry name" value="TAXi_C"/>
</dbReference>